<feature type="compositionally biased region" description="Polar residues" evidence="1">
    <location>
        <begin position="885"/>
        <end position="895"/>
    </location>
</feature>
<feature type="compositionally biased region" description="Low complexity" evidence="1">
    <location>
        <begin position="443"/>
        <end position="465"/>
    </location>
</feature>
<feature type="compositionally biased region" description="Low complexity" evidence="1">
    <location>
        <begin position="56"/>
        <end position="65"/>
    </location>
</feature>
<feature type="compositionally biased region" description="Polar residues" evidence="1">
    <location>
        <begin position="851"/>
        <end position="863"/>
    </location>
</feature>
<dbReference type="Pfam" id="PF14438">
    <property type="entry name" value="SM-ATX"/>
    <property type="match status" value="1"/>
</dbReference>
<dbReference type="GO" id="GO:0010494">
    <property type="term" value="C:cytoplasmic stress granule"/>
    <property type="evidence" value="ECO:0007669"/>
    <property type="project" value="TreeGrafter"/>
</dbReference>
<feature type="compositionally biased region" description="Pro residues" evidence="1">
    <location>
        <begin position="1094"/>
        <end position="1105"/>
    </location>
</feature>
<dbReference type="OrthoDB" id="2275718at2759"/>
<feature type="region of interest" description="Disordered" evidence="1">
    <location>
        <begin position="1"/>
        <end position="137"/>
    </location>
</feature>
<feature type="domain" description="LsmAD" evidence="2">
    <location>
        <begin position="295"/>
        <end position="367"/>
    </location>
</feature>
<dbReference type="Pfam" id="PF06741">
    <property type="entry name" value="LsmAD"/>
    <property type="match status" value="1"/>
</dbReference>
<feature type="compositionally biased region" description="Basic and acidic residues" evidence="1">
    <location>
        <begin position="774"/>
        <end position="784"/>
    </location>
</feature>
<accession>A0A8H4J7N2</accession>
<gene>
    <name evidence="3" type="ORF">GTA08_BOTSDO00986</name>
</gene>
<dbReference type="GO" id="GO:0034063">
    <property type="term" value="P:stress granule assembly"/>
    <property type="evidence" value="ECO:0007669"/>
    <property type="project" value="TreeGrafter"/>
</dbReference>
<reference evidence="3" key="1">
    <citation type="submission" date="2020-04" db="EMBL/GenBank/DDBJ databases">
        <title>Genome Assembly and Annotation of Botryosphaeria dothidea sdau 11-99, a Latent Pathogen of Apple Fruit Ring Rot in China.</title>
        <authorList>
            <person name="Yu C."/>
            <person name="Diao Y."/>
            <person name="Lu Q."/>
            <person name="Zhao J."/>
            <person name="Cui S."/>
            <person name="Peng C."/>
            <person name="He B."/>
            <person name="Liu H."/>
        </authorList>
    </citation>
    <scope>NUCLEOTIDE SEQUENCE [LARGE SCALE GENOMIC DNA]</scope>
    <source>
        <strain evidence="3">Sdau11-99</strain>
    </source>
</reference>
<dbReference type="InterPro" id="IPR045117">
    <property type="entry name" value="ATXN2-like"/>
</dbReference>
<feature type="compositionally biased region" description="Polar residues" evidence="1">
    <location>
        <begin position="1"/>
        <end position="30"/>
    </location>
</feature>
<name>A0A8H4J7N2_9PEZI</name>
<dbReference type="Proteomes" id="UP000572817">
    <property type="component" value="Unassembled WGS sequence"/>
</dbReference>
<feature type="compositionally biased region" description="Basic and acidic residues" evidence="1">
    <location>
        <begin position="564"/>
        <end position="580"/>
    </location>
</feature>
<feature type="region of interest" description="Disordered" evidence="1">
    <location>
        <begin position="341"/>
        <end position="388"/>
    </location>
</feature>
<evidence type="ECO:0000256" key="1">
    <source>
        <dbReference type="SAM" id="MobiDB-lite"/>
    </source>
</evidence>
<feature type="compositionally biased region" description="Low complexity" evidence="1">
    <location>
        <begin position="581"/>
        <end position="594"/>
    </location>
</feature>
<feature type="compositionally biased region" description="Basic and acidic residues" evidence="1">
    <location>
        <begin position="728"/>
        <end position="741"/>
    </location>
</feature>
<organism evidence="3 4">
    <name type="scientific">Botryosphaeria dothidea</name>
    <dbReference type="NCBI Taxonomy" id="55169"/>
    <lineage>
        <taxon>Eukaryota</taxon>
        <taxon>Fungi</taxon>
        <taxon>Dikarya</taxon>
        <taxon>Ascomycota</taxon>
        <taxon>Pezizomycotina</taxon>
        <taxon>Dothideomycetes</taxon>
        <taxon>Dothideomycetes incertae sedis</taxon>
        <taxon>Botryosphaeriales</taxon>
        <taxon>Botryosphaeriaceae</taxon>
        <taxon>Botryosphaeria</taxon>
    </lineage>
</organism>
<evidence type="ECO:0000313" key="3">
    <source>
        <dbReference type="EMBL" id="KAF4314114.1"/>
    </source>
</evidence>
<proteinExistence type="predicted"/>
<feature type="region of interest" description="Disordered" evidence="1">
    <location>
        <begin position="409"/>
        <end position="499"/>
    </location>
</feature>
<feature type="compositionally biased region" description="Low complexity" evidence="1">
    <location>
        <begin position="837"/>
        <end position="850"/>
    </location>
</feature>
<dbReference type="PANTHER" id="PTHR12854">
    <property type="entry name" value="ATAXIN 2-RELATED"/>
    <property type="match status" value="1"/>
</dbReference>
<feature type="region of interest" description="Disordered" evidence="1">
    <location>
        <begin position="564"/>
        <end position="696"/>
    </location>
</feature>
<dbReference type="GO" id="GO:0003729">
    <property type="term" value="F:mRNA binding"/>
    <property type="evidence" value="ECO:0007669"/>
    <property type="project" value="TreeGrafter"/>
</dbReference>
<dbReference type="PANTHER" id="PTHR12854:SF7">
    <property type="entry name" value="ATAXIN-2 HOMOLOG"/>
    <property type="match status" value="1"/>
</dbReference>
<feature type="region of interest" description="Disordered" evidence="1">
    <location>
        <begin position="835"/>
        <end position="899"/>
    </location>
</feature>
<protein>
    <recommendedName>
        <fullName evidence="2">LsmAD domain-containing protein</fullName>
    </recommendedName>
</protein>
<keyword evidence="4" id="KW-1185">Reference proteome</keyword>
<feature type="compositionally biased region" description="Low complexity" evidence="1">
    <location>
        <begin position="683"/>
        <end position="696"/>
    </location>
</feature>
<evidence type="ECO:0000259" key="2">
    <source>
        <dbReference type="SMART" id="SM01272"/>
    </source>
</evidence>
<sequence length="1114" mass="119870">MVSMSATNGNASPAVSSGGSKAQLKTTTSGKAMDDTRKQAASPIDASQSRHRRASRSFAVSHSSSTPPPRTSTTLANTLLPHRKASAPKAWSSGTNPITQRPTNPALSNGAAGAGKGSAGAKGMAAPSKESSASDNNKHAHDRMVFLISNFVGLPASATLKSGERFSGIFSNSSLEQQEYRYTFKMVKRLPSSAGQVNGASEGHDEYCGVGPDHRMTFDVKDVVVLNVDNVSMDKTKSRNGASVGFKTDSDISGHLQARERDLQRWVPSADTDVDLSLEDTGAGWDQFETNERLFGATSNYDEDLYTTKIDRNDPRYKDRAAKAEKLAREIESGTALNAHVLEERGNAAPDDSGLDEEEKYSGVKRDFPSLASGQPNKYTPPARRAPVGQTTVSGALVDPAIISSQVARPEATVNRAPQPQAGDAKEQQVNANAAKQEERQPAATALAAEQSTATPTATRPAETTVNTEATKKAPSTLQQTPSDMAARKPGRTGPNTVEHDLLDSFKQFSANEKMKLQERQRHAARHDKNVKLNDLKKFAMNFNYSAPIPEDLIPILAKDPSKQQEIKQKSQKAAEERKTSVSTTTETKTATSTADVKTQPRASGPSIPAPINQRGRPGQGPFPQAPRGDRNAQNIPGMPPRNGPGMLSQRLAITQQQHKAGAGMPNMPLPIQDMRIPPSGPAAPSSGSHTPSSSISTRFNVKALEFRPNPAANTFTPGGNSSNASSPRKEAVPPRPEPRRAPTSSFFGGQKPLPPSEKPSLSDQFNPIKRMKKEVQADNKTKEYSANGGIPQAYRTPPTWDVPEHNREKNFTDLFERAPITVQPNSAPQAALNNVHPPHQHQLPTHLQQGSQGMPQVHTPQHTPRHPPVQPHHPGAPHFDGHNMQFSASQSSVHPSPRAGMPHFIQYGQVPQQMQNFQQGGMPATYTMSPAMRAVPVGPQPGFVQAPVMGGQFPGPQMAQMPQMPQMPQMQQMMQSPAPGQAYPYQPGPMPAPMGANGFPSPRPGPAPMMVHQGSQQGHAPQQFMPMPNGGYPGLFHQMQPGSMTPMRGPYPQPHPVQFAPSPHQHHQYPQPHRGTPSGPYSQPMMAQHSLPPQMPPPAGPGPHVPEAGEKAE</sequence>
<feature type="region of interest" description="Disordered" evidence="1">
    <location>
        <begin position="1047"/>
        <end position="1114"/>
    </location>
</feature>
<dbReference type="EMBL" id="WWBZ02000001">
    <property type="protein sequence ID" value="KAF4314114.1"/>
    <property type="molecule type" value="Genomic_DNA"/>
</dbReference>
<feature type="region of interest" description="Disordered" evidence="1">
    <location>
        <begin position="710"/>
        <end position="805"/>
    </location>
</feature>
<feature type="compositionally biased region" description="Polar residues" evidence="1">
    <location>
        <begin position="92"/>
        <end position="107"/>
    </location>
</feature>
<feature type="compositionally biased region" description="Polar residues" evidence="1">
    <location>
        <begin position="712"/>
        <end position="727"/>
    </location>
</feature>
<evidence type="ECO:0000313" key="4">
    <source>
        <dbReference type="Proteomes" id="UP000572817"/>
    </source>
</evidence>
<dbReference type="InterPro" id="IPR009604">
    <property type="entry name" value="LsmAD_domain"/>
</dbReference>
<dbReference type="SMART" id="SM01272">
    <property type="entry name" value="LsmAD"/>
    <property type="match status" value="1"/>
</dbReference>
<dbReference type="InterPro" id="IPR025852">
    <property type="entry name" value="SM_dom_ATX"/>
</dbReference>
<dbReference type="AlphaFoldDB" id="A0A8H4J7N2"/>
<feature type="compositionally biased region" description="Polar residues" evidence="1">
    <location>
        <begin position="466"/>
        <end position="483"/>
    </location>
</feature>
<comment type="caution">
    <text evidence="3">The sequence shown here is derived from an EMBL/GenBank/DDBJ whole genome shotgun (WGS) entry which is preliminary data.</text>
</comment>